<dbReference type="InterPro" id="IPR033138">
    <property type="entry name" value="Cu_oxidase_CS"/>
</dbReference>
<dbReference type="InterPro" id="IPR001117">
    <property type="entry name" value="Cu-oxidase_2nd"/>
</dbReference>
<keyword evidence="8" id="KW-1185">Reference proteome</keyword>
<evidence type="ECO:0000256" key="1">
    <source>
        <dbReference type="ARBA" id="ARBA00022723"/>
    </source>
</evidence>
<feature type="domain" description="Plastocyanin-like" evidence="6">
    <location>
        <begin position="67"/>
        <end position="180"/>
    </location>
</feature>
<proteinExistence type="predicted"/>
<evidence type="ECO:0000259" key="5">
    <source>
        <dbReference type="Pfam" id="PF07731"/>
    </source>
</evidence>
<keyword evidence="1" id="KW-0479">Metal-binding</keyword>
<dbReference type="InterPro" id="IPR002355">
    <property type="entry name" value="Cu_oxidase_Cu_BS"/>
</dbReference>
<dbReference type="InterPro" id="IPR011707">
    <property type="entry name" value="Cu-oxidase-like_N"/>
</dbReference>
<evidence type="ECO:0000259" key="4">
    <source>
        <dbReference type="Pfam" id="PF00394"/>
    </source>
</evidence>
<dbReference type="Proteomes" id="UP001058650">
    <property type="component" value="Chromosome"/>
</dbReference>
<dbReference type="PROSITE" id="PS00080">
    <property type="entry name" value="MULTICOPPER_OXIDASE2"/>
    <property type="match status" value="1"/>
</dbReference>
<keyword evidence="3" id="KW-0186">Copper</keyword>
<dbReference type="PROSITE" id="PS00079">
    <property type="entry name" value="MULTICOPPER_OXIDASE1"/>
    <property type="match status" value="1"/>
</dbReference>
<feature type="domain" description="Plastocyanin-like" evidence="4">
    <location>
        <begin position="188"/>
        <end position="314"/>
    </location>
</feature>
<dbReference type="CDD" id="cd04202">
    <property type="entry name" value="CuRO_D2_2dMcoN_like"/>
    <property type="match status" value="1"/>
</dbReference>
<evidence type="ECO:0000256" key="2">
    <source>
        <dbReference type="ARBA" id="ARBA00023002"/>
    </source>
</evidence>
<dbReference type="Gene3D" id="2.60.40.420">
    <property type="entry name" value="Cupredoxins - blue copper proteins"/>
    <property type="match status" value="2"/>
</dbReference>
<protein>
    <submittedName>
        <fullName evidence="7">Multicopper oxidase family protein</fullName>
    </submittedName>
</protein>
<evidence type="ECO:0000313" key="7">
    <source>
        <dbReference type="EMBL" id="UWE04348.1"/>
    </source>
</evidence>
<organism evidence="7 8">
    <name type="scientific">Laceyella sacchari</name>
    <name type="common">Thermoactinomyces thalpophilus</name>
    <dbReference type="NCBI Taxonomy" id="37482"/>
    <lineage>
        <taxon>Bacteria</taxon>
        <taxon>Bacillati</taxon>
        <taxon>Bacillota</taxon>
        <taxon>Bacilli</taxon>
        <taxon>Bacillales</taxon>
        <taxon>Thermoactinomycetaceae</taxon>
        <taxon>Laceyella</taxon>
    </lineage>
</organism>
<dbReference type="InterPro" id="IPR011706">
    <property type="entry name" value="Cu-oxidase_C"/>
</dbReference>
<dbReference type="InterPro" id="IPR008972">
    <property type="entry name" value="Cupredoxin"/>
</dbReference>
<evidence type="ECO:0000259" key="6">
    <source>
        <dbReference type="Pfam" id="PF07732"/>
    </source>
</evidence>
<feature type="domain" description="Plastocyanin-like" evidence="5">
    <location>
        <begin position="388"/>
        <end position="494"/>
    </location>
</feature>
<dbReference type="PANTHER" id="PTHR11709:SF394">
    <property type="entry name" value="FI03373P-RELATED"/>
    <property type="match status" value="1"/>
</dbReference>
<gene>
    <name evidence="7" type="ORF">NYR52_04115</name>
</gene>
<evidence type="ECO:0000256" key="3">
    <source>
        <dbReference type="ARBA" id="ARBA00023008"/>
    </source>
</evidence>
<dbReference type="Pfam" id="PF07731">
    <property type="entry name" value="Cu-oxidase_2"/>
    <property type="match status" value="1"/>
</dbReference>
<sequence length="509" mass="57407">MKKIINKWTLLSIAALLVAGIIVSVFIYNSKTKVTTENKEGGQFATAKVSKDQQGRTLKQFTVVAKETKWLLDSDIEVNALAYDGTVPGKTIQVKQGDRVQIKLKNEMREPVSIHWHGYPVPNAMDGVPDITQDPVAPGKSFTYDFVATVPGTYFYHSHFDSSNQMDRGLYGAFIVLPKQETPKYDREYVLTLDEWMIDKETGREMNMEGSANMDHSNMDHSNMDRDEMMNKMYNVYTVNGKTGSSVKPIIVKKGERVRIRFINAGFQTHKIHLQDQEFQVIASDGNNIKNPAVIKNRIIAIGASERYDISFIAGENSFAIDLHDGTAGAKTLLIPVQVEGDNKAVFKSDQSQLPTWDMVNYNKDSTYQSGDFQSSYILRLNTKMENGEQVYTINGKTWPNTDQIPVKSGEKVKIKLINEGKSDHPMHLHGHTFQVLTKNGKSVSENIKKDTLVVKPGETYEIGFTANNPGHWMFHCHDLHHAAAGMMTDVKYSDYQAKYQPNRNKAHE</sequence>
<evidence type="ECO:0000313" key="8">
    <source>
        <dbReference type="Proteomes" id="UP001058650"/>
    </source>
</evidence>
<reference evidence="7" key="1">
    <citation type="submission" date="2022-08" db="EMBL/GenBank/DDBJ databases">
        <title>The complete genome sequence of the thermophilic bacterium Laceyella sacchari FBKL4.010 reveals the basis for tetramethylpyrazine biosynthesis in Moutai-flavor Daqu.</title>
        <authorList>
            <person name="Li D."/>
            <person name="Huang W."/>
            <person name="Wang C."/>
            <person name="Qiu S."/>
        </authorList>
    </citation>
    <scope>NUCLEOTIDE SEQUENCE</scope>
    <source>
        <strain evidence="7">FBKL4.014</strain>
    </source>
</reference>
<dbReference type="PANTHER" id="PTHR11709">
    <property type="entry name" value="MULTI-COPPER OXIDASE"/>
    <property type="match status" value="1"/>
</dbReference>
<dbReference type="Pfam" id="PF00394">
    <property type="entry name" value="Cu-oxidase"/>
    <property type="match status" value="1"/>
</dbReference>
<dbReference type="InterPro" id="IPR045087">
    <property type="entry name" value="Cu-oxidase_fam"/>
</dbReference>
<accession>A0ABY5U3X7</accession>
<dbReference type="EMBL" id="CP103866">
    <property type="protein sequence ID" value="UWE04348.1"/>
    <property type="molecule type" value="Genomic_DNA"/>
</dbReference>
<dbReference type="Pfam" id="PF07732">
    <property type="entry name" value="Cu-oxidase_3"/>
    <property type="match status" value="1"/>
</dbReference>
<dbReference type="CDD" id="cd13860">
    <property type="entry name" value="CuRO_1_2dMco_1"/>
    <property type="match status" value="1"/>
</dbReference>
<dbReference type="RefSeq" id="WP_259436358.1">
    <property type="nucleotide sequence ID" value="NZ_CP103866.1"/>
</dbReference>
<dbReference type="SUPFAM" id="SSF49503">
    <property type="entry name" value="Cupredoxins"/>
    <property type="match status" value="3"/>
</dbReference>
<name>A0ABY5U3X7_LACSH</name>
<keyword evidence="2" id="KW-0560">Oxidoreductase</keyword>